<feature type="transmembrane region" description="Helical" evidence="10">
    <location>
        <begin position="369"/>
        <end position="397"/>
    </location>
</feature>
<comment type="caution">
    <text evidence="11">The sequence shown here is derived from an EMBL/GenBank/DDBJ whole genome shotgun (WGS) entry which is preliminary data.</text>
</comment>
<feature type="transmembrane region" description="Helical" evidence="10">
    <location>
        <begin position="479"/>
        <end position="497"/>
    </location>
</feature>
<proteinExistence type="inferred from homology"/>
<feature type="transmembrane region" description="Helical" evidence="10">
    <location>
        <begin position="309"/>
        <end position="331"/>
    </location>
</feature>
<accession>A0AAV7HVT3</accession>
<dbReference type="Pfam" id="PF04193">
    <property type="entry name" value="PQ-loop"/>
    <property type="match status" value="2"/>
</dbReference>
<evidence type="ECO:0000256" key="3">
    <source>
        <dbReference type="ARBA" id="ARBA00022448"/>
    </source>
</evidence>
<evidence type="ECO:0000256" key="7">
    <source>
        <dbReference type="ARBA" id="ARBA00023136"/>
    </source>
</evidence>
<keyword evidence="5" id="KW-0677">Repeat</keyword>
<reference evidence="11 12" key="1">
    <citation type="journal article" date="2021" name="J. Hered.">
        <title>A chromosome-level genome assembly of the parasitoid wasp, Cotesia glomerata (Hymenoptera: Braconidae).</title>
        <authorList>
            <person name="Pinto B.J."/>
            <person name="Weis J.J."/>
            <person name="Gamble T."/>
            <person name="Ode P.J."/>
            <person name="Paul R."/>
            <person name="Zaspel J.M."/>
        </authorList>
    </citation>
    <scope>NUCLEOTIDE SEQUENCE [LARGE SCALE GENOMIC DNA]</scope>
    <source>
        <strain evidence="11">CgM1</strain>
    </source>
</reference>
<evidence type="ECO:0000313" key="11">
    <source>
        <dbReference type="EMBL" id="KAH0535841.1"/>
    </source>
</evidence>
<dbReference type="GO" id="GO:0012505">
    <property type="term" value="C:endomembrane system"/>
    <property type="evidence" value="ECO:0007669"/>
    <property type="project" value="UniProtKB-SubCell"/>
</dbReference>
<dbReference type="SMART" id="SM00679">
    <property type="entry name" value="CTNS"/>
    <property type="match status" value="2"/>
</dbReference>
<dbReference type="InterPro" id="IPR006603">
    <property type="entry name" value="PQ-loop_rpt"/>
</dbReference>
<dbReference type="AlphaFoldDB" id="A0AAV7HVT3"/>
<dbReference type="PANTHER" id="PTHR13131:SF5">
    <property type="entry name" value="CYSTINOSIN"/>
    <property type="match status" value="1"/>
</dbReference>
<feature type="transmembrane region" description="Helical" evidence="10">
    <location>
        <begin position="552"/>
        <end position="571"/>
    </location>
</feature>
<comment type="catalytic activity">
    <reaction evidence="8">
        <text>L-cystine(out) + H(+)(out) = L-cystine(in) + H(+)(in)</text>
        <dbReference type="Rhea" id="RHEA:66172"/>
        <dbReference type="ChEBI" id="CHEBI:15378"/>
        <dbReference type="ChEBI" id="CHEBI:35491"/>
    </reaction>
    <physiologicalReaction direction="left-to-right" evidence="8">
        <dbReference type="Rhea" id="RHEA:66173"/>
    </physiologicalReaction>
</comment>
<evidence type="ECO:0000256" key="4">
    <source>
        <dbReference type="ARBA" id="ARBA00022692"/>
    </source>
</evidence>
<feature type="transmembrane region" description="Helical" evidence="10">
    <location>
        <begin position="420"/>
        <end position="442"/>
    </location>
</feature>
<organism evidence="11 12">
    <name type="scientific">Cotesia glomerata</name>
    <name type="common">Lepidopteran parasitic wasp</name>
    <name type="synonym">Apanteles glomeratus</name>
    <dbReference type="NCBI Taxonomy" id="32391"/>
    <lineage>
        <taxon>Eukaryota</taxon>
        <taxon>Metazoa</taxon>
        <taxon>Ecdysozoa</taxon>
        <taxon>Arthropoda</taxon>
        <taxon>Hexapoda</taxon>
        <taxon>Insecta</taxon>
        <taxon>Pterygota</taxon>
        <taxon>Neoptera</taxon>
        <taxon>Endopterygota</taxon>
        <taxon>Hymenoptera</taxon>
        <taxon>Apocrita</taxon>
        <taxon>Ichneumonoidea</taxon>
        <taxon>Braconidae</taxon>
        <taxon>Microgastrinae</taxon>
        <taxon>Cotesia</taxon>
    </lineage>
</organism>
<dbReference type="InterPro" id="IPR005282">
    <property type="entry name" value="LC_transporter"/>
</dbReference>
<dbReference type="Proteomes" id="UP000826195">
    <property type="component" value="Unassembled WGS sequence"/>
</dbReference>
<keyword evidence="3" id="KW-0813">Transport</keyword>
<evidence type="ECO:0000256" key="10">
    <source>
        <dbReference type="SAM" id="Phobius"/>
    </source>
</evidence>
<comment type="similarity">
    <text evidence="2">Belongs to the cystinosin family.</text>
</comment>
<evidence type="ECO:0000256" key="5">
    <source>
        <dbReference type="ARBA" id="ARBA00022737"/>
    </source>
</evidence>
<name>A0AAV7HVT3_COTGL</name>
<keyword evidence="4 10" id="KW-0812">Transmembrane</keyword>
<keyword evidence="7 10" id="KW-0472">Membrane</keyword>
<evidence type="ECO:0000256" key="8">
    <source>
        <dbReference type="ARBA" id="ARBA00048473"/>
    </source>
</evidence>
<protein>
    <recommendedName>
        <fullName evidence="13">Cystinosin</fullName>
    </recommendedName>
</protein>
<gene>
    <name evidence="11" type="ORF">KQX54_019652</name>
</gene>
<evidence type="ECO:0000256" key="2">
    <source>
        <dbReference type="ARBA" id="ARBA00006855"/>
    </source>
</evidence>
<keyword evidence="12" id="KW-1185">Reference proteome</keyword>
<evidence type="ECO:0000256" key="6">
    <source>
        <dbReference type="ARBA" id="ARBA00022989"/>
    </source>
</evidence>
<feature type="transmembrane region" description="Helical" evidence="10">
    <location>
        <begin position="454"/>
        <end position="473"/>
    </location>
</feature>
<evidence type="ECO:0008006" key="13">
    <source>
        <dbReference type="Google" id="ProtNLM"/>
    </source>
</evidence>
<feature type="transmembrane region" description="Helical" evidence="10">
    <location>
        <begin position="509"/>
        <end position="532"/>
    </location>
</feature>
<dbReference type="NCBIfam" id="TIGR00951">
    <property type="entry name" value="2A43"/>
    <property type="match status" value="1"/>
</dbReference>
<dbReference type="EMBL" id="JAHXZJ010002982">
    <property type="protein sequence ID" value="KAH0535841.1"/>
    <property type="molecule type" value="Genomic_DNA"/>
</dbReference>
<dbReference type="Gene3D" id="1.20.1280.290">
    <property type="match status" value="2"/>
</dbReference>
<feature type="coiled-coil region" evidence="9">
    <location>
        <begin position="109"/>
        <end position="143"/>
    </location>
</feature>
<dbReference type="GO" id="GO:0015184">
    <property type="term" value="F:L-cystine transmembrane transporter activity"/>
    <property type="evidence" value="ECO:0007669"/>
    <property type="project" value="TreeGrafter"/>
</dbReference>
<keyword evidence="9" id="KW-0175">Coiled coil</keyword>
<dbReference type="GO" id="GO:0005765">
    <property type="term" value="C:lysosomal membrane"/>
    <property type="evidence" value="ECO:0007669"/>
    <property type="project" value="TreeGrafter"/>
</dbReference>
<dbReference type="PANTHER" id="PTHR13131">
    <property type="entry name" value="CYSTINOSIN"/>
    <property type="match status" value="1"/>
</dbReference>
<comment type="subcellular location">
    <subcellularLocation>
        <location evidence="1">Endomembrane system</location>
        <topology evidence="1">Multi-pass membrane protein</topology>
    </subcellularLocation>
</comment>
<evidence type="ECO:0000256" key="9">
    <source>
        <dbReference type="SAM" id="Coils"/>
    </source>
</evidence>
<keyword evidence="6 10" id="KW-1133">Transmembrane helix</keyword>
<evidence type="ECO:0000256" key="1">
    <source>
        <dbReference type="ARBA" id="ARBA00004127"/>
    </source>
</evidence>
<feature type="transmembrane region" description="Helical" evidence="10">
    <location>
        <begin position="337"/>
        <end position="357"/>
    </location>
</feature>
<evidence type="ECO:0000313" key="12">
    <source>
        <dbReference type="Proteomes" id="UP000826195"/>
    </source>
</evidence>
<sequence length="588" mass="67148">MFGTLKSKFQTVQDGISASFKGLTLGESPKPKKPNAGTDRVNYNAGADVLHHYQLQWNELHELAEENSIKAHEVDVLVGTIYEKLNREWNNMTILNCTLASIPKINHDIQNLMDQIGTLEEAFEEVEAALFKLEDLNETLELQSKQLDHRFQLALYKEKKLSELDNYRIALASEHSERVLQKELRQQKMLKERQDTFDEVFRGEIENYKATGVVPRGATSQQGPALEEIVLEDDSTDFVEFLQILHYASAGFKVDTQDLRFLVGEEKSFDLYLTEKLPSEATVILSSTQAGLVKIRPSVFNITKNDQNLHWNISVTALSPGISSAFVVVTIEKSLFVFYLSDVVGWIYFLTWTISFYPQVYENYKRKSVVGFSFDFLALNIVGFVMYALFNCGLYWIPEIERQYSERYPRSLIPVLFNDVFFSINAVAANLLIIWQCFIYEIGSQRVSITAKTINGIFGILAVVSLALSIAKVTLWLDFFYLCSYIKLVITIIKYIPQTYSNCVRKSTSGWSIATTLLDITGGILSMLQMILNSYNYNDWESIYGDITKFGLGLISTVLDAVLIFQHYVLYRYEPQLIKSHSFIDVLT</sequence>